<evidence type="ECO:0000256" key="4">
    <source>
        <dbReference type="ARBA" id="ARBA00022729"/>
    </source>
</evidence>
<name>E6Q439_9ZZZZ</name>
<gene>
    <name evidence="11" type="ORF">CARN4_2193</name>
</gene>
<evidence type="ECO:0000256" key="8">
    <source>
        <dbReference type="ARBA" id="ARBA00023237"/>
    </source>
</evidence>
<evidence type="ECO:0000259" key="10">
    <source>
        <dbReference type="Pfam" id="PF07715"/>
    </source>
</evidence>
<keyword evidence="5" id="KW-0798">TonB box</keyword>
<accession>E6Q439</accession>
<dbReference type="Pfam" id="PF00593">
    <property type="entry name" value="TonB_dep_Rec_b-barrel"/>
    <property type="match status" value="1"/>
</dbReference>
<evidence type="ECO:0000256" key="5">
    <source>
        <dbReference type="ARBA" id="ARBA00023077"/>
    </source>
</evidence>
<comment type="caution">
    <text evidence="11">The sequence shown here is derived from an EMBL/GenBank/DDBJ whole genome shotgun (WGS) entry which is preliminary data.</text>
</comment>
<proteinExistence type="predicted"/>
<dbReference type="PANTHER" id="PTHR30069:SF29">
    <property type="entry name" value="HEMOGLOBIN AND HEMOGLOBIN-HAPTOGLOBIN-BINDING PROTEIN 1-RELATED"/>
    <property type="match status" value="1"/>
</dbReference>
<dbReference type="PANTHER" id="PTHR30069">
    <property type="entry name" value="TONB-DEPENDENT OUTER MEMBRANE RECEPTOR"/>
    <property type="match status" value="1"/>
</dbReference>
<dbReference type="InterPro" id="IPR039426">
    <property type="entry name" value="TonB-dep_rcpt-like"/>
</dbReference>
<dbReference type="Pfam" id="PF07715">
    <property type="entry name" value="Plug"/>
    <property type="match status" value="1"/>
</dbReference>
<dbReference type="InterPro" id="IPR036942">
    <property type="entry name" value="Beta-barrel_TonB_sf"/>
</dbReference>
<evidence type="ECO:0008006" key="12">
    <source>
        <dbReference type="Google" id="ProtNLM"/>
    </source>
</evidence>
<keyword evidence="3" id="KW-0812">Transmembrane</keyword>
<evidence type="ECO:0000256" key="2">
    <source>
        <dbReference type="ARBA" id="ARBA00022448"/>
    </source>
</evidence>
<dbReference type="InterPro" id="IPR037066">
    <property type="entry name" value="Plug_dom_sf"/>
</dbReference>
<sequence>MHASFRAVSRATLCALLLSSSAAIARAATPTPQPSAKPLRTIVRVVTADRSNEPLADAVRSTYVITRAQIAKHGWTSIAQALSSIPGAFVTRYGPGAGASITLRGATADETLVLLDGTPLRGMQLGAPDLSTVSTSGVQRIEVVEGGGSTLFGSGAIGGVINIITAPRRHTRVDLGTGSFGSSNLRIDLPFLSFERYIAANAYALPDGTSRSNADVERSTLRSDFMHRFGAIHARFNLGITSQHLGVPGNYGNYTPTSRQDTVDSYLHGRFAYRRAQSESIAQIAASTDALAYTSCIGAGCQTVSRYASTSFNLRNIVHAANADFLYGIDLSRGTSLIDNSPSGVAAPSVSQSALYAQEHWFTGKSNSFYLGLRGERDGSAGNSLSPSIGGRFALGGDTILRANLATAFRAPTIFELYYPCPAAYPCSNPNLQPERARVADLTLSNDRVLGGTALTFFDTRASNLIVYAPPLFIPENVDQASLQGLTFTAKTRRVHGIGVDASLTDLYRALDLTTNARIYGRGPVISSRLTLDYLSAHATAPGLIGWGITASTAGLRNDPANEIYYDANGNPQPNPLFAQAVGYTDLSAYLRFRIARHATIALRGENLGNERYAQVSGYPMPGRSFSVEFSTR</sequence>
<evidence type="ECO:0000256" key="3">
    <source>
        <dbReference type="ARBA" id="ARBA00022692"/>
    </source>
</evidence>
<dbReference type="GO" id="GO:0015344">
    <property type="term" value="F:siderophore uptake transmembrane transporter activity"/>
    <property type="evidence" value="ECO:0007669"/>
    <property type="project" value="TreeGrafter"/>
</dbReference>
<evidence type="ECO:0000259" key="9">
    <source>
        <dbReference type="Pfam" id="PF00593"/>
    </source>
</evidence>
<feature type="domain" description="TonB-dependent receptor plug" evidence="10">
    <location>
        <begin position="56"/>
        <end position="160"/>
    </location>
</feature>
<feature type="domain" description="TonB-dependent receptor-like beta-barrel" evidence="9">
    <location>
        <begin position="194"/>
        <end position="608"/>
    </location>
</feature>
<dbReference type="AlphaFoldDB" id="E6Q439"/>
<keyword evidence="7" id="KW-0675">Receptor</keyword>
<dbReference type="InterPro" id="IPR012910">
    <property type="entry name" value="Plug_dom"/>
</dbReference>
<evidence type="ECO:0000256" key="7">
    <source>
        <dbReference type="ARBA" id="ARBA00023170"/>
    </source>
</evidence>
<keyword evidence="8" id="KW-0998">Cell outer membrane</keyword>
<dbReference type="SUPFAM" id="SSF56935">
    <property type="entry name" value="Porins"/>
    <property type="match status" value="1"/>
</dbReference>
<evidence type="ECO:0000256" key="1">
    <source>
        <dbReference type="ARBA" id="ARBA00004571"/>
    </source>
</evidence>
<evidence type="ECO:0000256" key="6">
    <source>
        <dbReference type="ARBA" id="ARBA00023136"/>
    </source>
</evidence>
<dbReference type="InterPro" id="IPR000531">
    <property type="entry name" value="Beta-barrel_TonB"/>
</dbReference>
<dbReference type="EMBL" id="CABO01000028">
    <property type="protein sequence ID" value="CBI01998.1"/>
    <property type="molecule type" value="Genomic_DNA"/>
</dbReference>
<dbReference type="GO" id="GO:0009279">
    <property type="term" value="C:cell outer membrane"/>
    <property type="evidence" value="ECO:0007669"/>
    <property type="project" value="UniProtKB-SubCell"/>
</dbReference>
<comment type="subcellular location">
    <subcellularLocation>
        <location evidence="1">Cell outer membrane</location>
        <topology evidence="1">Multi-pass membrane protein</topology>
    </subcellularLocation>
</comment>
<organism evidence="11">
    <name type="scientific">mine drainage metagenome</name>
    <dbReference type="NCBI Taxonomy" id="410659"/>
    <lineage>
        <taxon>unclassified sequences</taxon>
        <taxon>metagenomes</taxon>
        <taxon>ecological metagenomes</taxon>
    </lineage>
</organism>
<dbReference type="Gene3D" id="2.40.170.20">
    <property type="entry name" value="TonB-dependent receptor, beta-barrel domain"/>
    <property type="match status" value="1"/>
</dbReference>
<dbReference type="PROSITE" id="PS52016">
    <property type="entry name" value="TONB_DEPENDENT_REC_3"/>
    <property type="match status" value="1"/>
</dbReference>
<protein>
    <recommendedName>
        <fullName evidence="12">TonB-dependent receptor</fullName>
    </recommendedName>
</protein>
<keyword evidence="4" id="KW-0732">Signal</keyword>
<keyword evidence="2" id="KW-0813">Transport</keyword>
<reference evidence="11" key="1">
    <citation type="submission" date="2009-10" db="EMBL/GenBank/DDBJ databases">
        <title>Diversity of trophic interactions inside an arsenic-rich microbial ecosystem.</title>
        <authorList>
            <person name="Bertin P.N."/>
            <person name="Heinrich-Salmeron A."/>
            <person name="Pelletier E."/>
            <person name="Goulhen-Chollet F."/>
            <person name="Arsene-Ploetze F."/>
            <person name="Gallien S."/>
            <person name="Calteau A."/>
            <person name="Vallenet D."/>
            <person name="Casiot C."/>
            <person name="Chane-Woon-Ming B."/>
            <person name="Giloteaux L."/>
            <person name="Barakat M."/>
            <person name="Bonnefoy V."/>
            <person name="Bruneel O."/>
            <person name="Chandler M."/>
            <person name="Cleiss J."/>
            <person name="Duran R."/>
            <person name="Elbaz-Poulichet F."/>
            <person name="Fonknechten N."/>
            <person name="Lauga B."/>
            <person name="Mornico D."/>
            <person name="Ortet P."/>
            <person name="Schaeffer C."/>
            <person name="Siguier P."/>
            <person name="Alexander Thil Smith A."/>
            <person name="Van Dorsselaer A."/>
            <person name="Weissenbach J."/>
            <person name="Medigue C."/>
            <person name="Le Paslier D."/>
        </authorList>
    </citation>
    <scope>NUCLEOTIDE SEQUENCE</scope>
</reference>
<dbReference type="GO" id="GO:0044718">
    <property type="term" value="P:siderophore transmembrane transport"/>
    <property type="evidence" value="ECO:0007669"/>
    <property type="project" value="TreeGrafter"/>
</dbReference>
<evidence type="ECO:0000313" key="11">
    <source>
        <dbReference type="EMBL" id="CBI01998.1"/>
    </source>
</evidence>
<keyword evidence="6" id="KW-0472">Membrane</keyword>
<dbReference type="Gene3D" id="2.170.130.10">
    <property type="entry name" value="TonB-dependent receptor, plug domain"/>
    <property type="match status" value="1"/>
</dbReference>